<dbReference type="PANTHER" id="PTHR21422">
    <property type="entry name" value="RAB3 GTPASE-ACTIVATING PROTEIN CATALYTIC SUBUNIT"/>
    <property type="match status" value="1"/>
</dbReference>
<dbReference type="Gene3D" id="1.10.3970.10">
    <property type="entry name" value="BSD domain"/>
    <property type="match status" value="1"/>
</dbReference>
<evidence type="ECO:0000256" key="1">
    <source>
        <dbReference type="SAM" id="MobiDB-lite"/>
    </source>
</evidence>
<name>A0A176VQG9_MARPO</name>
<dbReference type="EMBL" id="LVLJ01002926">
    <property type="protein sequence ID" value="OAE23129.1"/>
    <property type="molecule type" value="Genomic_DNA"/>
</dbReference>
<comment type="caution">
    <text evidence="3">The sequence shown here is derived from an EMBL/GenBank/DDBJ whole genome shotgun (WGS) entry which is preliminary data.</text>
</comment>
<dbReference type="InterPro" id="IPR005607">
    <property type="entry name" value="BSD_dom"/>
</dbReference>
<dbReference type="Pfam" id="PF03909">
    <property type="entry name" value="BSD"/>
    <property type="match status" value="1"/>
</dbReference>
<evidence type="ECO:0000313" key="3">
    <source>
        <dbReference type="EMBL" id="OAE23129.1"/>
    </source>
</evidence>
<reference evidence="3" key="1">
    <citation type="submission" date="2016-03" db="EMBL/GenBank/DDBJ databases">
        <title>Mechanisms controlling the formation of the plant cell surface in tip-growing cells are functionally conserved among land plants.</title>
        <authorList>
            <person name="Honkanen S."/>
            <person name="Jones V.A."/>
            <person name="Morieri G."/>
            <person name="Champion C."/>
            <person name="Hetherington A.J."/>
            <person name="Kelly S."/>
            <person name="Saint-Marcoux D."/>
            <person name="Proust H."/>
            <person name="Prescott H."/>
            <person name="Dolan L."/>
        </authorList>
    </citation>
    <scope>NUCLEOTIDE SEQUENCE [LARGE SCALE GENOMIC DNA]</scope>
    <source>
        <tissue evidence="3">Whole gametophyte</tissue>
    </source>
</reference>
<dbReference type="PANTHER" id="PTHR21422:SF10">
    <property type="entry name" value="RAB3 GTPASE-ACTIVATING PROTEIN CATALYTIC SUBUNIT"/>
    <property type="match status" value="1"/>
</dbReference>
<dbReference type="InterPro" id="IPR026147">
    <property type="entry name" value="Rab3GAP1_conserved"/>
</dbReference>
<dbReference type="GO" id="GO:0005096">
    <property type="term" value="F:GTPase activator activity"/>
    <property type="evidence" value="ECO:0007669"/>
    <property type="project" value="InterPro"/>
</dbReference>
<evidence type="ECO:0000259" key="2">
    <source>
        <dbReference type="PROSITE" id="PS50858"/>
    </source>
</evidence>
<dbReference type="InterPro" id="IPR045700">
    <property type="entry name" value="Rab3GAP1"/>
</dbReference>
<protein>
    <recommendedName>
        <fullName evidence="2">BSD domain-containing protein</fullName>
    </recommendedName>
</protein>
<organism evidence="3 4">
    <name type="scientific">Marchantia polymorpha subsp. ruderalis</name>
    <dbReference type="NCBI Taxonomy" id="1480154"/>
    <lineage>
        <taxon>Eukaryota</taxon>
        <taxon>Viridiplantae</taxon>
        <taxon>Streptophyta</taxon>
        <taxon>Embryophyta</taxon>
        <taxon>Marchantiophyta</taxon>
        <taxon>Marchantiopsida</taxon>
        <taxon>Marchantiidae</taxon>
        <taxon>Marchantiales</taxon>
        <taxon>Marchantiaceae</taxon>
        <taxon>Marchantia</taxon>
    </lineage>
</organism>
<sequence>MESSLLAKAKTGNGSKPLPEPCFLSGAALILMSRAVLERIVPLISLAVSQITLQAAAAKAERTITEMKADLKADFSKPVSPIFSPLFRGCEGKGELPWIGKSEVEKRHEAEFRQRILEIPKKPEEYLLQEHDEGSMVDMRAAMQSAGAVLEASEVYKLRYNDQCDEELRNLRFLYVPKKMKEQEFWRRYFIAVRSIKQEILELDPDLISETPIGIVHRRCSSEAGSNEADSPKKDPSEEEAYKRAFTVVAIPPSMLLRRLASAAEVGRTYKTMKELAQGYKNLDKDHPSNSGEWTGLATGLAMMRKLSNKDGKPKNQNNVSGSYNSLLWSLFETDTQYEEKDIFVESSVSARTRLPEEVHGAPPESFVARLAEIMGGIKSEQKMAEFWLEVIKELRRRWFTGQPISRMPVDLSPDLRYCLLHQQIQLINCCMARRKRRAFTLASLQKGQTRGNETPEITRILSDSPGAVPTNEQNTKLYVKQKNGDLLLRLGADHPAADLRMLETGEAIYSPVTQEGPVLTEDLIQETEELVLRTGSVGAGCSHLLSDMQAFKAANPGCILEDFVRWYSPLDWREGPCSDLILTTSVEDENVADIKASARGYLSARMQCKGNLWQELWTSARPIPAVKQAPLFDEELAGESTLDALENVAPFYLFEQLFTSALSAGFAIVEGSPAAKRDPLKNCLKECTDYIISTCGRGMSAEKLEHLCEVYEVMEATVHVPPQDVQEARVHHVDSTSEALQYTPSEIACESRRGSEGENPPEKLLRRKSAPDIFQNVKGDNIFSRLMEVKVSFFEKKNLRPAFVEERKQSISESDWTIV</sequence>
<feature type="region of interest" description="Disordered" evidence="1">
    <location>
        <begin position="219"/>
        <end position="238"/>
    </location>
</feature>
<gene>
    <name evidence="3" type="ORF">AXG93_3986s1140</name>
</gene>
<dbReference type="Pfam" id="PF13890">
    <property type="entry name" value="Rab3-GTPase_cat"/>
    <property type="match status" value="1"/>
</dbReference>
<dbReference type="PROSITE" id="PS50858">
    <property type="entry name" value="BSD"/>
    <property type="match status" value="1"/>
</dbReference>
<keyword evidence="4" id="KW-1185">Reference proteome</keyword>
<evidence type="ECO:0000313" key="4">
    <source>
        <dbReference type="Proteomes" id="UP000077202"/>
    </source>
</evidence>
<feature type="domain" description="BSD" evidence="2">
    <location>
        <begin position="131"/>
        <end position="197"/>
    </location>
</feature>
<dbReference type="AlphaFoldDB" id="A0A176VQG9"/>
<accession>A0A176VQG9</accession>
<proteinExistence type="predicted"/>
<dbReference type="SUPFAM" id="SSF140383">
    <property type="entry name" value="BSD domain-like"/>
    <property type="match status" value="1"/>
</dbReference>
<dbReference type="InterPro" id="IPR035925">
    <property type="entry name" value="BSD_dom_sf"/>
</dbReference>
<dbReference type="Proteomes" id="UP000077202">
    <property type="component" value="Unassembled WGS sequence"/>
</dbReference>
<dbReference type="SMART" id="SM00751">
    <property type="entry name" value="BSD"/>
    <property type="match status" value="1"/>
</dbReference>